<evidence type="ECO:0000256" key="1">
    <source>
        <dbReference type="SAM" id="MobiDB-lite"/>
    </source>
</evidence>
<sequence>MVWCLARRGMSARETPNPSFLRHGSPPQKRLTPPTTASHSKQEKKLNTNDKMHILVVNDDGPPSQVSSPYVHSFVSSLQAAGHIVSVVLPHAQRSWIGKAHLVGKTVTPTYFRPGTLHTDDGTTHDRPRRDGGEEWILVDGTPASCAQIGIHHYFRERGEIDLVVSGPNYGRNSTALFALSSGTIGGAMEAAVCGKRAIALSYAFFNRNHDPEIIKAASTASVRIVEYLSKNWKEGTDLYSVNVPLLEGVDKPETKCLYTHMLQNYWSSGSSFEPVDAEDELSPEQREAEIREGEGEGDQKQEGERKGLRHVKFKWDPKFTDVYESVEKSEPGNDGWAVWKGHISITPLKANFMHHAPDLIGQEIQLPVDNSTTVLNDSIKILSLSENKSSSKNYAVVDYEDAYVEPKILAALRKYIPDIQTVKTPEELPKDADIKVINWSAYEKIPFEDVMEKPDNVLSCSYIIRKALIRKHHLSLTIRHHVAKVPSCALSRAFPLTCDFELDFAEFLDEALMEAFELSSSLESNSSLSPAERQWWILKPGMSDRGQGIRLFSTLEELEEIFQSWEEESDEEDDEDAEYDEYGNKIRNDDEDDEAGDNDEDNEDEDGDDGIVTSQLRHFVAQEYLHPPLLVDNRKFHIRVYVLAVGGLKVYVYRKMLALFAAREYAAPWVEEELTAHLTNTCLQTGEREGSVRLFWDLGKEVGREKLEGVWGKVCEVVGDVFEGAARGQRVHFQPLPNAFEIYGVDFLVGQDMEISLLEVNAYPDFKQTGAELSAVIEGLLEETTRIAVAPFFGGEEEKKEEGAQQGDMVLVREIGLGSF</sequence>
<organism evidence="3 4">
    <name type="scientific">Pyronema omphalodes (strain CBS 100304)</name>
    <name type="common">Pyronema confluens</name>
    <dbReference type="NCBI Taxonomy" id="1076935"/>
    <lineage>
        <taxon>Eukaryota</taxon>
        <taxon>Fungi</taxon>
        <taxon>Dikarya</taxon>
        <taxon>Ascomycota</taxon>
        <taxon>Pezizomycotina</taxon>
        <taxon>Pezizomycetes</taxon>
        <taxon>Pezizales</taxon>
        <taxon>Pyronemataceae</taxon>
        <taxon>Pyronema</taxon>
    </lineage>
</organism>
<evidence type="ECO:0000313" key="3">
    <source>
        <dbReference type="EMBL" id="CCX17166.1"/>
    </source>
</evidence>
<dbReference type="Proteomes" id="UP000018144">
    <property type="component" value="Unassembled WGS sequence"/>
</dbReference>
<keyword evidence="3" id="KW-0436">Ligase</keyword>
<dbReference type="NCBIfam" id="TIGR00087">
    <property type="entry name" value="surE"/>
    <property type="match status" value="1"/>
</dbReference>
<feature type="compositionally biased region" description="Acidic residues" evidence="1">
    <location>
        <begin position="590"/>
        <end position="610"/>
    </location>
</feature>
<protein>
    <submittedName>
        <fullName evidence="3">Similar to Probable tubulin--tyrosine ligase PBY1 acc. no. P38254</fullName>
    </submittedName>
</protein>
<dbReference type="SUPFAM" id="SSF64167">
    <property type="entry name" value="SurE-like"/>
    <property type="match status" value="1"/>
</dbReference>
<dbReference type="eggNOG" id="KOG2157">
    <property type="taxonomic scope" value="Eukaryota"/>
</dbReference>
<dbReference type="InterPro" id="IPR002828">
    <property type="entry name" value="SurE-like_Pase/nucleotidase"/>
</dbReference>
<dbReference type="EMBL" id="HF936599">
    <property type="protein sequence ID" value="CCX17166.1"/>
    <property type="molecule type" value="Genomic_DNA"/>
</dbReference>
<dbReference type="InterPro" id="IPR036523">
    <property type="entry name" value="SurE-like_sf"/>
</dbReference>
<dbReference type="PANTHER" id="PTHR47551:SF1">
    <property type="entry name" value="TUBULIN--TYROSINE LIGASE PBY1-RELATED"/>
    <property type="match status" value="1"/>
</dbReference>
<dbReference type="Pfam" id="PF03133">
    <property type="entry name" value="TTL"/>
    <property type="match status" value="1"/>
</dbReference>
<feature type="region of interest" description="Disordered" evidence="1">
    <location>
        <begin position="584"/>
        <end position="611"/>
    </location>
</feature>
<keyword evidence="4" id="KW-1185">Reference proteome</keyword>
<dbReference type="OMA" id="TNTCFQE"/>
<feature type="region of interest" description="Disordered" evidence="1">
    <location>
        <begin position="273"/>
        <end position="308"/>
    </location>
</feature>
<evidence type="ECO:0000259" key="2">
    <source>
        <dbReference type="Pfam" id="PF01975"/>
    </source>
</evidence>
<dbReference type="AlphaFoldDB" id="U4LQ42"/>
<dbReference type="GO" id="GO:0000932">
    <property type="term" value="C:P-body"/>
    <property type="evidence" value="ECO:0007669"/>
    <property type="project" value="TreeGrafter"/>
</dbReference>
<evidence type="ECO:0000313" key="4">
    <source>
        <dbReference type="Proteomes" id="UP000018144"/>
    </source>
</evidence>
<dbReference type="Gene3D" id="3.30.470.20">
    <property type="entry name" value="ATP-grasp fold, B domain"/>
    <property type="match status" value="1"/>
</dbReference>
<dbReference type="GO" id="GO:0016787">
    <property type="term" value="F:hydrolase activity"/>
    <property type="evidence" value="ECO:0007669"/>
    <property type="project" value="InterPro"/>
</dbReference>
<name>U4LQ42_PYROM</name>
<proteinExistence type="predicted"/>
<accession>U4LQ42</accession>
<dbReference type="OrthoDB" id="202825at2759"/>
<dbReference type="PANTHER" id="PTHR47551">
    <property type="entry name" value="TUBULIN--TYROSINE LIGASE PBY1-RELATED"/>
    <property type="match status" value="1"/>
</dbReference>
<dbReference type="Pfam" id="PF01975">
    <property type="entry name" value="SurE"/>
    <property type="match status" value="1"/>
</dbReference>
<feature type="region of interest" description="Disordered" evidence="1">
    <location>
        <begin position="8"/>
        <end position="47"/>
    </location>
</feature>
<feature type="domain" description="Survival protein SurE-like phosphatase/nucleotidase" evidence="2">
    <location>
        <begin position="54"/>
        <end position="268"/>
    </location>
</feature>
<dbReference type="Gene3D" id="3.40.1210.10">
    <property type="entry name" value="Survival protein SurE-like phosphatase/nucleotidase"/>
    <property type="match status" value="1"/>
</dbReference>
<dbReference type="SUPFAM" id="SSF56059">
    <property type="entry name" value="Glutathione synthetase ATP-binding domain-like"/>
    <property type="match status" value="1"/>
</dbReference>
<feature type="compositionally biased region" description="Basic and acidic residues" evidence="1">
    <location>
        <begin position="284"/>
        <end position="307"/>
    </location>
</feature>
<dbReference type="PROSITE" id="PS51221">
    <property type="entry name" value="TTL"/>
    <property type="match status" value="1"/>
</dbReference>
<dbReference type="GO" id="GO:0016874">
    <property type="term" value="F:ligase activity"/>
    <property type="evidence" value="ECO:0007669"/>
    <property type="project" value="UniProtKB-KW"/>
</dbReference>
<dbReference type="STRING" id="1076935.U4LQ42"/>
<gene>
    <name evidence="3" type="ORF">PCON_04150</name>
</gene>
<reference evidence="3 4" key="1">
    <citation type="journal article" date="2013" name="PLoS Genet.">
        <title>The genome and development-dependent transcriptomes of Pyronema confluens: a window into fungal evolution.</title>
        <authorList>
            <person name="Traeger S."/>
            <person name="Altegoer F."/>
            <person name="Freitag M."/>
            <person name="Gabaldon T."/>
            <person name="Kempken F."/>
            <person name="Kumar A."/>
            <person name="Marcet-Houben M."/>
            <person name="Poggeler S."/>
            <person name="Stajich J.E."/>
            <person name="Nowrousian M."/>
        </authorList>
    </citation>
    <scope>NUCLEOTIDE SEQUENCE [LARGE SCALE GENOMIC DNA]</scope>
    <source>
        <strain evidence="4">CBS 100304</strain>
        <tissue evidence="3">Vegetative mycelium</tissue>
    </source>
</reference>
<dbReference type="InterPro" id="IPR027746">
    <property type="entry name" value="TTL"/>
</dbReference>
<dbReference type="InterPro" id="IPR004344">
    <property type="entry name" value="TTL/TTLL_fam"/>
</dbReference>